<accession>A0A183GSZ4</accession>
<proteinExistence type="predicted"/>
<evidence type="ECO:0000313" key="1">
    <source>
        <dbReference type="EMBL" id="VDP54055.1"/>
    </source>
</evidence>
<organism evidence="2 3">
    <name type="scientific">Heligmosomoides polygyrus</name>
    <name type="common">Parasitic roundworm</name>
    <dbReference type="NCBI Taxonomy" id="6339"/>
    <lineage>
        <taxon>Eukaryota</taxon>
        <taxon>Metazoa</taxon>
        <taxon>Ecdysozoa</taxon>
        <taxon>Nematoda</taxon>
        <taxon>Chromadorea</taxon>
        <taxon>Rhabditida</taxon>
        <taxon>Rhabditina</taxon>
        <taxon>Rhabditomorpha</taxon>
        <taxon>Strongyloidea</taxon>
        <taxon>Heligmosomidae</taxon>
        <taxon>Heligmosomoides</taxon>
    </lineage>
</organism>
<evidence type="ECO:0000313" key="2">
    <source>
        <dbReference type="Proteomes" id="UP000050761"/>
    </source>
</evidence>
<reference evidence="3" key="2">
    <citation type="submission" date="2019-09" db="UniProtKB">
        <authorList>
            <consortium name="WormBaseParasite"/>
        </authorList>
    </citation>
    <scope>IDENTIFICATION</scope>
</reference>
<evidence type="ECO:0000313" key="3">
    <source>
        <dbReference type="WBParaSite" id="HPBE_0002581401-mRNA-1"/>
    </source>
</evidence>
<protein>
    <submittedName>
        <fullName evidence="1 3">Uncharacterized protein</fullName>
    </submittedName>
</protein>
<dbReference type="Proteomes" id="UP000050761">
    <property type="component" value="Unassembled WGS sequence"/>
</dbReference>
<reference evidence="1 2" key="1">
    <citation type="submission" date="2018-11" db="EMBL/GenBank/DDBJ databases">
        <authorList>
            <consortium name="Pathogen Informatics"/>
        </authorList>
    </citation>
    <scope>NUCLEOTIDE SEQUENCE [LARGE SCALE GENOMIC DNA]</scope>
</reference>
<dbReference type="EMBL" id="UZAH01038644">
    <property type="protein sequence ID" value="VDP54055.1"/>
    <property type="molecule type" value="Genomic_DNA"/>
</dbReference>
<keyword evidence="2" id="KW-1185">Reference proteome</keyword>
<dbReference type="WBParaSite" id="HPBE_0002581401-mRNA-1">
    <property type="protein sequence ID" value="HPBE_0002581401-mRNA-1"/>
    <property type="gene ID" value="HPBE_0002581401"/>
</dbReference>
<dbReference type="AlphaFoldDB" id="A0A183GSZ4"/>
<accession>A0A3P8FFG0</accession>
<sequence>MEGLVGLGGKSKPGTWYLVHATVGASSDCATRAPGEEGTSLLAVGDSFALADRKKCKSILYGKKTTIG</sequence>
<gene>
    <name evidence="1" type="ORF">HPBE_LOCUS25813</name>
</gene>
<name>A0A183GSZ4_HELPZ</name>